<sequence length="255" mass="29543">MPFPLKTIYEDPREEWADDEIHWHYNMPMIVVRARPHVLMRCNVCCDTASVLKTSVSINKWINAEYFIWQISAALADTGVDPQWTELFEEQYNETWVQIQQEFDSIADLPERFLREVPAPPFQIAEVRIQTSEFPCYWQLCANTGRHMIHTSFWDLWKLILQQSSPAVGTFDVILKAPSHTASGEDLIDPWNMSLSSNHTSVISHEDVSYLGWEHVHNDFAPTNFTCLPEGEQRDNIAPASRGRSRSRSQFRSQS</sequence>
<protein>
    <submittedName>
        <fullName evidence="2">Uncharacterized protein</fullName>
    </submittedName>
</protein>
<evidence type="ECO:0000256" key="1">
    <source>
        <dbReference type="SAM" id="MobiDB-lite"/>
    </source>
</evidence>
<dbReference type="Proteomes" id="UP000191518">
    <property type="component" value="Unassembled WGS sequence"/>
</dbReference>
<dbReference type="AlphaFoldDB" id="A0A1V6S3B5"/>
<organism evidence="2 3">
    <name type="scientific">Penicillium vulpinum</name>
    <dbReference type="NCBI Taxonomy" id="29845"/>
    <lineage>
        <taxon>Eukaryota</taxon>
        <taxon>Fungi</taxon>
        <taxon>Dikarya</taxon>
        <taxon>Ascomycota</taxon>
        <taxon>Pezizomycotina</taxon>
        <taxon>Eurotiomycetes</taxon>
        <taxon>Eurotiomycetidae</taxon>
        <taxon>Eurotiales</taxon>
        <taxon>Aspergillaceae</taxon>
        <taxon>Penicillium</taxon>
    </lineage>
</organism>
<comment type="caution">
    <text evidence="2">The sequence shown here is derived from an EMBL/GenBank/DDBJ whole genome shotgun (WGS) entry which is preliminary data.</text>
</comment>
<dbReference type="EMBL" id="MDYP01000010">
    <property type="protein sequence ID" value="OQE08219.1"/>
    <property type="molecule type" value="Genomic_DNA"/>
</dbReference>
<evidence type="ECO:0000313" key="2">
    <source>
        <dbReference type="EMBL" id="OQE08219.1"/>
    </source>
</evidence>
<name>A0A1V6S3B5_9EURO</name>
<evidence type="ECO:0000313" key="3">
    <source>
        <dbReference type="Proteomes" id="UP000191518"/>
    </source>
</evidence>
<proteinExistence type="predicted"/>
<dbReference type="OrthoDB" id="4329373at2759"/>
<gene>
    <name evidence="2" type="ORF">PENVUL_c010G02560</name>
</gene>
<accession>A0A1V6S3B5</accession>
<feature type="region of interest" description="Disordered" evidence="1">
    <location>
        <begin position="230"/>
        <end position="255"/>
    </location>
</feature>
<keyword evidence="3" id="KW-1185">Reference proteome</keyword>
<reference evidence="3" key="1">
    <citation type="journal article" date="2017" name="Nat. Microbiol.">
        <title>Global analysis of biosynthetic gene clusters reveals vast potential of secondary metabolite production in Penicillium species.</title>
        <authorList>
            <person name="Nielsen J.C."/>
            <person name="Grijseels S."/>
            <person name="Prigent S."/>
            <person name="Ji B."/>
            <person name="Dainat J."/>
            <person name="Nielsen K.F."/>
            <person name="Frisvad J.C."/>
            <person name="Workman M."/>
            <person name="Nielsen J."/>
        </authorList>
    </citation>
    <scope>NUCLEOTIDE SEQUENCE [LARGE SCALE GENOMIC DNA]</scope>
    <source>
        <strain evidence="3">IBT 29486</strain>
    </source>
</reference>